<dbReference type="Proteomes" id="UP000075243">
    <property type="component" value="Unassembled WGS sequence"/>
</dbReference>
<sequence length="80" mass="9164">MKDENSNFLDKQALEVIRLTLCHNVAFNIAKENIITGLMIALSNMYEKLSASNKIYLMRRLFNLQMTEGAWAAQHSMNSI</sequence>
<evidence type="ECO:0000313" key="1">
    <source>
        <dbReference type="EMBL" id="KYP51080.1"/>
    </source>
</evidence>
<protein>
    <submittedName>
        <fullName evidence="1">Retrovirus-related Pol polyprotein from transposon TNT 1-94</fullName>
    </submittedName>
</protein>
<reference evidence="1" key="1">
    <citation type="journal article" date="2012" name="Nat. Biotechnol.">
        <title>Draft genome sequence of pigeonpea (Cajanus cajan), an orphan legume crop of resource-poor farmers.</title>
        <authorList>
            <person name="Varshney R.K."/>
            <person name="Chen W."/>
            <person name="Li Y."/>
            <person name="Bharti A.K."/>
            <person name="Saxena R.K."/>
            <person name="Schlueter J.A."/>
            <person name="Donoghue M.T."/>
            <person name="Azam S."/>
            <person name="Fan G."/>
            <person name="Whaley A.M."/>
            <person name="Farmer A.D."/>
            <person name="Sheridan J."/>
            <person name="Iwata A."/>
            <person name="Tuteja R."/>
            <person name="Penmetsa R.V."/>
            <person name="Wu W."/>
            <person name="Upadhyaya H.D."/>
            <person name="Yang S.P."/>
            <person name="Shah T."/>
            <person name="Saxena K.B."/>
            <person name="Michael T."/>
            <person name="McCombie W.R."/>
            <person name="Yang B."/>
            <person name="Zhang G."/>
            <person name="Yang H."/>
            <person name="Wang J."/>
            <person name="Spillane C."/>
            <person name="Cook D.R."/>
            <person name="May G.D."/>
            <person name="Xu X."/>
            <person name="Jackson S.A."/>
        </authorList>
    </citation>
    <scope>NUCLEOTIDE SEQUENCE [LARGE SCALE GENOMIC DNA]</scope>
</reference>
<keyword evidence="2" id="KW-1185">Reference proteome</keyword>
<name>A0A151S8E6_CAJCA</name>
<organism evidence="1 2">
    <name type="scientific">Cajanus cajan</name>
    <name type="common">Pigeon pea</name>
    <name type="synonym">Cajanus indicus</name>
    <dbReference type="NCBI Taxonomy" id="3821"/>
    <lineage>
        <taxon>Eukaryota</taxon>
        <taxon>Viridiplantae</taxon>
        <taxon>Streptophyta</taxon>
        <taxon>Embryophyta</taxon>
        <taxon>Tracheophyta</taxon>
        <taxon>Spermatophyta</taxon>
        <taxon>Magnoliopsida</taxon>
        <taxon>eudicotyledons</taxon>
        <taxon>Gunneridae</taxon>
        <taxon>Pentapetalae</taxon>
        <taxon>rosids</taxon>
        <taxon>fabids</taxon>
        <taxon>Fabales</taxon>
        <taxon>Fabaceae</taxon>
        <taxon>Papilionoideae</taxon>
        <taxon>50 kb inversion clade</taxon>
        <taxon>NPAAA clade</taxon>
        <taxon>indigoferoid/millettioid clade</taxon>
        <taxon>Phaseoleae</taxon>
        <taxon>Cajanus</taxon>
    </lineage>
</organism>
<dbReference type="AlphaFoldDB" id="A0A151S8E6"/>
<dbReference type="Gramene" id="C.cajan_26144.t">
    <property type="protein sequence ID" value="C.cajan_26144.t.cds1"/>
    <property type="gene ID" value="C.cajan_26144"/>
</dbReference>
<dbReference type="OMA" id="ICVKIED"/>
<dbReference type="EMBL" id="KQ483444">
    <property type="protein sequence ID" value="KYP51080.1"/>
    <property type="molecule type" value="Genomic_DNA"/>
</dbReference>
<proteinExistence type="predicted"/>
<accession>A0A151S8E6</accession>
<evidence type="ECO:0000313" key="2">
    <source>
        <dbReference type="Proteomes" id="UP000075243"/>
    </source>
</evidence>
<gene>
    <name evidence="1" type="ORF">KK1_027144</name>
</gene>